<feature type="signal peptide" evidence="2">
    <location>
        <begin position="1"/>
        <end position="20"/>
    </location>
</feature>
<sequence length="258" mass="27314">MMMFSLSLFAFLSSSVLVVALPLTAIQSKMEEQVVVATHQKFLLAASTKSHQHILRRRHLQDSSTDCQAAYETLYEDPTLLAAAETWLAALDARVAEPDTTLCNETETSASCDLSEEVPGTQELLDACTGAGGTPQSMEMDISCSVDMDGETLDFMLDFPTMWECLPPNCEEELAAIVTSQLDTMEEDLEAVFSLFGSGTCDILSGSSEDTLTPGGSDTSPPPATAPTTGGGGSGAMMARDTMLSTLLVLVCGALVAM</sequence>
<keyword evidence="5" id="KW-1185">Reference proteome</keyword>
<evidence type="ECO:0000313" key="5">
    <source>
        <dbReference type="Proteomes" id="UP000693970"/>
    </source>
</evidence>
<accession>A0A9K3LWC4</accession>
<reference evidence="4" key="2">
    <citation type="submission" date="2021-04" db="EMBL/GenBank/DDBJ databases">
        <authorList>
            <person name="Podell S."/>
        </authorList>
    </citation>
    <scope>NUCLEOTIDE SEQUENCE</scope>
    <source>
        <strain evidence="4">Hildebrandi</strain>
    </source>
</reference>
<evidence type="ECO:0000256" key="1">
    <source>
        <dbReference type="SAM" id="MobiDB-lite"/>
    </source>
</evidence>
<feature type="chain" id="PRO_5039844455" evidence="2">
    <location>
        <begin position="21"/>
        <end position="258"/>
    </location>
</feature>
<dbReference type="EMBL" id="JAGRRH010000006">
    <property type="protein sequence ID" value="KAG7367876.1"/>
    <property type="molecule type" value="Genomic_DNA"/>
</dbReference>
<dbReference type="EMBL" id="JAGRRH010000020">
    <property type="protein sequence ID" value="KAG7347252.1"/>
    <property type="molecule type" value="Genomic_DNA"/>
</dbReference>
<dbReference type="Proteomes" id="UP000693970">
    <property type="component" value="Unassembled WGS sequence"/>
</dbReference>
<gene>
    <name evidence="3" type="ORF">IV203_015957</name>
    <name evidence="4" type="ORF">IV203_030619</name>
</gene>
<organism evidence="4 5">
    <name type="scientific">Nitzschia inconspicua</name>
    <dbReference type="NCBI Taxonomy" id="303405"/>
    <lineage>
        <taxon>Eukaryota</taxon>
        <taxon>Sar</taxon>
        <taxon>Stramenopiles</taxon>
        <taxon>Ochrophyta</taxon>
        <taxon>Bacillariophyta</taxon>
        <taxon>Bacillariophyceae</taxon>
        <taxon>Bacillariophycidae</taxon>
        <taxon>Bacillariales</taxon>
        <taxon>Bacillariaceae</taxon>
        <taxon>Nitzschia</taxon>
    </lineage>
</organism>
<protein>
    <submittedName>
        <fullName evidence="4">Uncharacterized protein</fullName>
    </submittedName>
</protein>
<feature type="compositionally biased region" description="Polar residues" evidence="1">
    <location>
        <begin position="206"/>
        <end position="218"/>
    </location>
</feature>
<feature type="region of interest" description="Disordered" evidence="1">
    <location>
        <begin position="206"/>
        <end position="236"/>
    </location>
</feature>
<name>A0A9K3LWC4_9STRA</name>
<evidence type="ECO:0000313" key="3">
    <source>
        <dbReference type="EMBL" id="KAG7347252.1"/>
    </source>
</evidence>
<keyword evidence="2" id="KW-0732">Signal</keyword>
<reference evidence="4" key="1">
    <citation type="journal article" date="2021" name="Sci. Rep.">
        <title>Diploid genomic architecture of Nitzschia inconspicua, an elite biomass production diatom.</title>
        <authorList>
            <person name="Oliver A."/>
            <person name="Podell S."/>
            <person name="Pinowska A."/>
            <person name="Traller J.C."/>
            <person name="Smith S.R."/>
            <person name="McClure R."/>
            <person name="Beliaev A."/>
            <person name="Bohutskyi P."/>
            <person name="Hill E.A."/>
            <person name="Rabines A."/>
            <person name="Zheng H."/>
            <person name="Allen L.Z."/>
            <person name="Kuo A."/>
            <person name="Grigoriev I.V."/>
            <person name="Allen A.E."/>
            <person name="Hazlebeck D."/>
            <person name="Allen E.E."/>
        </authorList>
    </citation>
    <scope>NUCLEOTIDE SEQUENCE</scope>
    <source>
        <strain evidence="4">Hildebrandi</strain>
    </source>
</reference>
<evidence type="ECO:0000313" key="4">
    <source>
        <dbReference type="EMBL" id="KAG7367876.1"/>
    </source>
</evidence>
<proteinExistence type="predicted"/>
<dbReference type="AlphaFoldDB" id="A0A9K3LWC4"/>
<evidence type="ECO:0000256" key="2">
    <source>
        <dbReference type="SAM" id="SignalP"/>
    </source>
</evidence>
<comment type="caution">
    <text evidence="4">The sequence shown here is derived from an EMBL/GenBank/DDBJ whole genome shotgun (WGS) entry which is preliminary data.</text>
</comment>